<evidence type="ECO:0000313" key="2">
    <source>
        <dbReference type="Proteomes" id="UP000006038"/>
    </source>
</evidence>
<protein>
    <submittedName>
        <fullName evidence="1">Uncharacterized protein</fullName>
    </submittedName>
</protein>
<name>J3NBT1_ORYBR</name>
<evidence type="ECO:0000313" key="1">
    <source>
        <dbReference type="EnsemblPlants" id="OB12G14390.1"/>
    </source>
</evidence>
<dbReference type="Gramene" id="OB12G14390.1">
    <property type="protein sequence ID" value="OB12G14390.1"/>
    <property type="gene ID" value="OB12G14390"/>
</dbReference>
<dbReference type="AlphaFoldDB" id="J3NBT1"/>
<organism evidence="1">
    <name type="scientific">Oryza brachyantha</name>
    <name type="common">malo sina</name>
    <dbReference type="NCBI Taxonomy" id="4533"/>
    <lineage>
        <taxon>Eukaryota</taxon>
        <taxon>Viridiplantae</taxon>
        <taxon>Streptophyta</taxon>
        <taxon>Embryophyta</taxon>
        <taxon>Tracheophyta</taxon>
        <taxon>Spermatophyta</taxon>
        <taxon>Magnoliopsida</taxon>
        <taxon>Liliopsida</taxon>
        <taxon>Poales</taxon>
        <taxon>Poaceae</taxon>
        <taxon>BOP clade</taxon>
        <taxon>Oryzoideae</taxon>
        <taxon>Oryzeae</taxon>
        <taxon>Oryzinae</taxon>
        <taxon>Oryza</taxon>
    </lineage>
</organism>
<proteinExistence type="predicted"/>
<reference evidence="1" key="2">
    <citation type="submission" date="2013-04" db="UniProtKB">
        <authorList>
            <consortium name="EnsemblPlants"/>
        </authorList>
    </citation>
    <scope>IDENTIFICATION</scope>
</reference>
<sequence length="32" mass="3492">MAVGGDTGVQARHTLDMKTGNATVEYNLYIKH</sequence>
<accession>J3NBT1</accession>
<reference evidence="1" key="1">
    <citation type="journal article" date="2013" name="Nat. Commun.">
        <title>Whole-genome sequencing of Oryza brachyantha reveals mechanisms underlying Oryza genome evolution.</title>
        <authorList>
            <person name="Chen J."/>
            <person name="Huang Q."/>
            <person name="Gao D."/>
            <person name="Wang J."/>
            <person name="Lang Y."/>
            <person name="Liu T."/>
            <person name="Li B."/>
            <person name="Bai Z."/>
            <person name="Luis Goicoechea J."/>
            <person name="Liang C."/>
            <person name="Chen C."/>
            <person name="Zhang W."/>
            <person name="Sun S."/>
            <person name="Liao Y."/>
            <person name="Zhang X."/>
            <person name="Yang L."/>
            <person name="Song C."/>
            <person name="Wang M."/>
            <person name="Shi J."/>
            <person name="Liu G."/>
            <person name="Liu J."/>
            <person name="Zhou H."/>
            <person name="Zhou W."/>
            <person name="Yu Q."/>
            <person name="An N."/>
            <person name="Chen Y."/>
            <person name="Cai Q."/>
            <person name="Wang B."/>
            <person name="Liu B."/>
            <person name="Min J."/>
            <person name="Huang Y."/>
            <person name="Wu H."/>
            <person name="Li Z."/>
            <person name="Zhang Y."/>
            <person name="Yin Y."/>
            <person name="Song W."/>
            <person name="Jiang J."/>
            <person name="Jackson S.A."/>
            <person name="Wing R.A."/>
            <person name="Wang J."/>
            <person name="Chen M."/>
        </authorList>
    </citation>
    <scope>NUCLEOTIDE SEQUENCE [LARGE SCALE GENOMIC DNA]</scope>
    <source>
        <strain evidence="1">cv. IRGC 101232</strain>
    </source>
</reference>
<keyword evidence="2" id="KW-1185">Reference proteome</keyword>
<dbReference type="Proteomes" id="UP000006038">
    <property type="component" value="Chromosome 12"/>
</dbReference>
<dbReference type="HOGENOM" id="CLU_3393002_0_0_1"/>
<dbReference type="EnsemblPlants" id="OB12G14390.1">
    <property type="protein sequence ID" value="OB12G14390.1"/>
    <property type="gene ID" value="OB12G14390"/>
</dbReference>